<comment type="caution">
    <text evidence="1">The sequence shown here is derived from an EMBL/GenBank/DDBJ whole genome shotgun (WGS) entry which is preliminary data.</text>
</comment>
<protein>
    <submittedName>
        <fullName evidence="1">Uncharacterized protein</fullName>
    </submittedName>
</protein>
<dbReference type="EMBL" id="PCWM01000007">
    <property type="protein sequence ID" value="PIR03444.1"/>
    <property type="molecule type" value="Genomic_DNA"/>
</dbReference>
<organism evidence="1 2">
    <name type="scientific">Candidatus Magasanikbacteria bacterium CG11_big_fil_rev_8_21_14_0_20_43_7</name>
    <dbReference type="NCBI Taxonomy" id="1974654"/>
    <lineage>
        <taxon>Bacteria</taxon>
        <taxon>Candidatus Magasanikiibacteriota</taxon>
    </lineage>
</organism>
<sequence>MKPEHQSLRRPEQIFAEANLNDHERTTITHTFPSDLDSQLAVVRHMGKLAPIDSSIYPTFPGNVTAEEAISAIQAVERKKKKLNFF</sequence>
<dbReference type="Proteomes" id="UP000229782">
    <property type="component" value="Unassembled WGS sequence"/>
</dbReference>
<reference evidence="1 2" key="1">
    <citation type="submission" date="2017-09" db="EMBL/GenBank/DDBJ databases">
        <title>Depth-based differentiation of microbial function through sediment-hosted aquifers and enrichment of novel symbionts in the deep terrestrial subsurface.</title>
        <authorList>
            <person name="Probst A.J."/>
            <person name="Ladd B."/>
            <person name="Jarett J.K."/>
            <person name="Geller-Mcgrath D.E."/>
            <person name="Sieber C.M."/>
            <person name="Emerson J.B."/>
            <person name="Anantharaman K."/>
            <person name="Thomas B.C."/>
            <person name="Malmstrom R."/>
            <person name="Stieglmeier M."/>
            <person name="Klingl A."/>
            <person name="Woyke T."/>
            <person name="Ryan C.M."/>
            <person name="Banfield J.F."/>
        </authorList>
    </citation>
    <scope>NUCLEOTIDE SEQUENCE [LARGE SCALE GENOMIC DNA]</scope>
    <source>
        <strain evidence="1">CG11_big_fil_rev_8_21_14_0_20_43_7</strain>
    </source>
</reference>
<dbReference type="AlphaFoldDB" id="A0A2H0N3G6"/>
<proteinExistence type="predicted"/>
<evidence type="ECO:0000313" key="1">
    <source>
        <dbReference type="EMBL" id="PIR03444.1"/>
    </source>
</evidence>
<gene>
    <name evidence="1" type="ORF">COV60_00335</name>
</gene>
<name>A0A2H0N3G6_9BACT</name>
<accession>A0A2H0N3G6</accession>
<evidence type="ECO:0000313" key="2">
    <source>
        <dbReference type="Proteomes" id="UP000229782"/>
    </source>
</evidence>